<gene>
    <name evidence="2" type="ORF">THAOC_11972</name>
</gene>
<dbReference type="AlphaFoldDB" id="K0T195"/>
<comment type="caution">
    <text evidence="2">The sequence shown here is derived from an EMBL/GenBank/DDBJ whole genome shotgun (WGS) entry which is preliminary data.</text>
</comment>
<evidence type="ECO:0000313" key="2">
    <source>
        <dbReference type="EMBL" id="EJK67041.1"/>
    </source>
</evidence>
<dbReference type="Proteomes" id="UP000266841">
    <property type="component" value="Unassembled WGS sequence"/>
</dbReference>
<evidence type="ECO:0000313" key="3">
    <source>
        <dbReference type="Proteomes" id="UP000266841"/>
    </source>
</evidence>
<organism evidence="2 3">
    <name type="scientific">Thalassiosira oceanica</name>
    <name type="common">Marine diatom</name>
    <dbReference type="NCBI Taxonomy" id="159749"/>
    <lineage>
        <taxon>Eukaryota</taxon>
        <taxon>Sar</taxon>
        <taxon>Stramenopiles</taxon>
        <taxon>Ochrophyta</taxon>
        <taxon>Bacillariophyta</taxon>
        <taxon>Coscinodiscophyceae</taxon>
        <taxon>Thalassiosirophycidae</taxon>
        <taxon>Thalassiosirales</taxon>
        <taxon>Thalassiosiraceae</taxon>
        <taxon>Thalassiosira</taxon>
    </lineage>
</organism>
<feature type="compositionally biased region" description="Acidic residues" evidence="1">
    <location>
        <begin position="88"/>
        <end position="100"/>
    </location>
</feature>
<feature type="non-terminal residue" evidence="2">
    <location>
        <position position="1"/>
    </location>
</feature>
<dbReference type="EMBL" id="AGNL01013746">
    <property type="protein sequence ID" value="EJK67041.1"/>
    <property type="molecule type" value="Genomic_DNA"/>
</dbReference>
<accession>K0T195</accession>
<reference evidence="2 3" key="1">
    <citation type="journal article" date="2012" name="Genome Biol.">
        <title>Genome and low-iron response of an oceanic diatom adapted to chronic iron limitation.</title>
        <authorList>
            <person name="Lommer M."/>
            <person name="Specht M."/>
            <person name="Roy A.S."/>
            <person name="Kraemer L."/>
            <person name="Andreson R."/>
            <person name="Gutowska M.A."/>
            <person name="Wolf J."/>
            <person name="Bergner S.V."/>
            <person name="Schilhabel M.B."/>
            <person name="Klostermeier U.C."/>
            <person name="Beiko R.G."/>
            <person name="Rosenstiel P."/>
            <person name="Hippler M."/>
            <person name="Laroche J."/>
        </authorList>
    </citation>
    <scope>NUCLEOTIDE SEQUENCE [LARGE SCALE GENOMIC DNA]</scope>
    <source>
        <strain evidence="2 3">CCMP1005</strain>
    </source>
</reference>
<proteinExistence type="predicted"/>
<protein>
    <submittedName>
        <fullName evidence="2">Uncharacterized protein</fullName>
    </submittedName>
</protein>
<sequence>DLDAKRIVAAALEVGCRTHARLEGASREALEALSAASPGDGGGSAVAEESKMDTDGDGDTSQGQETEAMDEDDDRKMPPVGLDTIRSEEEEDDDGDMPSI</sequence>
<keyword evidence="3" id="KW-1185">Reference proteome</keyword>
<feature type="region of interest" description="Disordered" evidence="1">
    <location>
        <begin position="31"/>
        <end position="100"/>
    </location>
</feature>
<evidence type="ECO:0000256" key="1">
    <source>
        <dbReference type="SAM" id="MobiDB-lite"/>
    </source>
</evidence>
<name>K0T195_THAOC</name>